<gene>
    <name evidence="4" type="ORF">ENUP19_0341G0063</name>
</gene>
<feature type="coiled-coil region" evidence="2">
    <location>
        <begin position="30"/>
        <end position="57"/>
    </location>
</feature>
<evidence type="ECO:0000313" key="4">
    <source>
        <dbReference type="EMBL" id="GAB1227537.1"/>
    </source>
</evidence>
<dbReference type="Pfam" id="PF00622">
    <property type="entry name" value="SPRY"/>
    <property type="match status" value="1"/>
</dbReference>
<dbReference type="InterPro" id="IPR044736">
    <property type="entry name" value="Gid1/RanBPM/SPLA_SPRY"/>
</dbReference>
<evidence type="ECO:0000259" key="3">
    <source>
        <dbReference type="PROSITE" id="PS50188"/>
    </source>
</evidence>
<protein>
    <recommendedName>
        <fullName evidence="1">SPRY domain-containing protein 7</fullName>
    </recommendedName>
</protein>
<evidence type="ECO:0000256" key="2">
    <source>
        <dbReference type="SAM" id="Coils"/>
    </source>
</evidence>
<proteinExistence type="predicted"/>
<name>A0ABQ0DXS0_9EUKA</name>
<reference evidence="4 5" key="1">
    <citation type="journal article" date="2019" name="PLoS Negl. Trop. Dis.">
        <title>Whole genome sequencing of Entamoeba nuttalli reveals mammalian host-related molecular signatures and a novel octapeptide-repeat surface protein.</title>
        <authorList>
            <person name="Tanaka M."/>
            <person name="Makiuchi T."/>
            <person name="Komiyama T."/>
            <person name="Shiina T."/>
            <person name="Osaki K."/>
            <person name="Tachibana H."/>
        </authorList>
    </citation>
    <scope>NUCLEOTIDE SEQUENCE [LARGE SCALE GENOMIC DNA]</scope>
    <source>
        <strain evidence="4 5">P19-061405</strain>
    </source>
</reference>
<dbReference type="InterPro" id="IPR013320">
    <property type="entry name" value="ConA-like_dom_sf"/>
</dbReference>
<dbReference type="InterPro" id="IPR003877">
    <property type="entry name" value="SPRY_dom"/>
</dbReference>
<dbReference type="Gene3D" id="2.60.120.920">
    <property type="match status" value="1"/>
</dbReference>
<dbReference type="CDD" id="cd12885">
    <property type="entry name" value="SPRY_RanBP_like"/>
    <property type="match status" value="1"/>
</dbReference>
<organism evidence="4 5">
    <name type="scientific">Entamoeba nuttalli</name>
    <dbReference type="NCBI Taxonomy" id="412467"/>
    <lineage>
        <taxon>Eukaryota</taxon>
        <taxon>Amoebozoa</taxon>
        <taxon>Evosea</taxon>
        <taxon>Archamoebae</taxon>
        <taxon>Mastigamoebida</taxon>
        <taxon>Entamoebidae</taxon>
        <taxon>Entamoeba</taxon>
    </lineage>
</organism>
<dbReference type="InterPro" id="IPR035766">
    <property type="entry name" value="SPRYD7"/>
</dbReference>
<comment type="caution">
    <text evidence="4">The sequence shown here is derived from an EMBL/GenBank/DDBJ whole genome shotgun (WGS) entry which is preliminary data.</text>
</comment>
<dbReference type="PANTHER" id="PTHR20951:SF2">
    <property type="entry name" value="SPRY DOMAIN-CONTAINING PROTEIN 7"/>
    <property type="match status" value="1"/>
</dbReference>
<dbReference type="InterPro" id="IPR043136">
    <property type="entry name" value="B30.2/SPRY_sf"/>
</dbReference>
<feature type="domain" description="B30.2/SPRY" evidence="3">
    <location>
        <begin position="78"/>
        <end position="262"/>
    </location>
</feature>
<keyword evidence="2" id="KW-0175">Coiled coil</keyword>
<sequence length="266" mass="30579">MEKQTNDLGKIINTLNQKIEDLSYLIQIQYIEFSKELRKRDEKINSLEKEIQSIKQLKCIEEGIKEDNDYAPIIANKLHINKMVVKEKETKWKEIFEEFVLKEYVSTVLIPNKNGVLISSKKWNKEKKPIMINNLSHVVLLITNHQYFEISIQSAPPKLISFGVVSSLTYKEKVPIGQEKESIGFDSNGTLLLANGWKKKIARAWKSNDVIGCGYDAQESKVYFTLNGKKIVQVSTVFSDWYPAIQPSGFTQFTTNFGETPFVKSF</sequence>
<dbReference type="SUPFAM" id="SSF49899">
    <property type="entry name" value="Concanavalin A-like lectins/glucanases"/>
    <property type="match status" value="1"/>
</dbReference>
<dbReference type="Proteomes" id="UP001628156">
    <property type="component" value="Unassembled WGS sequence"/>
</dbReference>
<evidence type="ECO:0000313" key="5">
    <source>
        <dbReference type="Proteomes" id="UP001628156"/>
    </source>
</evidence>
<accession>A0ABQ0DXS0</accession>
<keyword evidence="5" id="KW-1185">Reference proteome</keyword>
<dbReference type="EMBL" id="BAAFRS010000341">
    <property type="protein sequence ID" value="GAB1227537.1"/>
    <property type="molecule type" value="Genomic_DNA"/>
</dbReference>
<dbReference type="PANTHER" id="PTHR20951">
    <property type="entry name" value="C13ORF1 PROTEIN-RELATED"/>
    <property type="match status" value="1"/>
</dbReference>
<dbReference type="SMART" id="SM00449">
    <property type="entry name" value="SPRY"/>
    <property type="match status" value="1"/>
</dbReference>
<evidence type="ECO:0000256" key="1">
    <source>
        <dbReference type="ARBA" id="ARBA00021772"/>
    </source>
</evidence>
<dbReference type="InterPro" id="IPR001870">
    <property type="entry name" value="B30.2/SPRY"/>
</dbReference>
<dbReference type="PROSITE" id="PS50188">
    <property type="entry name" value="B302_SPRY"/>
    <property type="match status" value="1"/>
</dbReference>